<evidence type="ECO:0000313" key="1">
    <source>
        <dbReference type="EMBL" id="KMQ70146.1"/>
    </source>
</evidence>
<keyword evidence="2" id="KW-1185">Reference proteome</keyword>
<gene>
    <name evidence="1" type="ORF">ACM44_13880</name>
</gene>
<name>A0A0J7IWG9_9FLAO</name>
<dbReference type="AlphaFoldDB" id="A0A0J7IWG9"/>
<dbReference type="EMBL" id="LFNG01000030">
    <property type="protein sequence ID" value="KMQ70146.1"/>
    <property type="molecule type" value="Genomic_DNA"/>
</dbReference>
<dbReference type="OrthoDB" id="1270560at2"/>
<dbReference type="STRING" id="1304281.ACM44_13880"/>
<evidence type="ECO:0000313" key="2">
    <source>
        <dbReference type="Proteomes" id="UP000035900"/>
    </source>
</evidence>
<proteinExistence type="predicted"/>
<dbReference type="Proteomes" id="UP000035900">
    <property type="component" value="Unassembled WGS sequence"/>
</dbReference>
<comment type="caution">
    <text evidence="1">The sequence shown here is derived from an EMBL/GenBank/DDBJ whole genome shotgun (WGS) entry which is preliminary data.</text>
</comment>
<organism evidence="1 2">
    <name type="scientific">Chryseobacterium koreense CCUG 49689</name>
    <dbReference type="NCBI Taxonomy" id="1304281"/>
    <lineage>
        <taxon>Bacteria</taxon>
        <taxon>Pseudomonadati</taxon>
        <taxon>Bacteroidota</taxon>
        <taxon>Flavobacteriia</taxon>
        <taxon>Flavobacteriales</taxon>
        <taxon>Weeksellaceae</taxon>
        <taxon>Chryseobacterium group</taxon>
        <taxon>Chryseobacterium</taxon>
    </lineage>
</organism>
<dbReference type="PATRIC" id="fig|1304281.5.peg.3009"/>
<reference evidence="1 2" key="1">
    <citation type="journal article" date="2004" name="Int. J. Syst. Evol. Microbiol.">
        <title>Kaistella koreensis gen. nov., sp. nov., a novel member of the Chryseobacterium-Bergeyella-Riemerella branch.</title>
        <authorList>
            <person name="Kim M.K."/>
            <person name="Im W.T."/>
            <person name="Shin Y.K."/>
            <person name="Lim J.H."/>
            <person name="Kim S.H."/>
            <person name="Lee B.C."/>
            <person name="Park M.Y."/>
            <person name="Lee K.Y."/>
            <person name="Lee S.T."/>
        </authorList>
    </citation>
    <scope>NUCLEOTIDE SEQUENCE [LARGE SCALE GENOMIC DNA]</scope>
    <source>
        <strain evidence="1 2">CCUG 49689</strain>
    </source>
</reference>
<accession>A0A0J7IWG9</accession>
<protein>
    <submittedName>
        <fullName evidence="1">Uncharacterized protein</fullName>
    </submittedName>
</protein>
<sequence length="153" mass="17670">MKREIFALILLVAFIGIKAQYGTLNAILDRLEEKRGINKNLQNVDIDDSKFVLIKDFPDHTERNFIIIKGNKSTFVEMFDDKSNGEISSNVFSGDVIRSKNNIISLRADRLEGEKIPIPITKTLLLTQQKKIRYLIDINSKERWIEESAFNKK</sequence>